<reference evidence="7 8" key="1">
    <citation type="submission" date="2015-04" db="EMBL/GenBank/DDBJ databases">
        <authorList>
            <person name="Heijne W.H."/>
            <person name="Fedorova N.D."/>
            <person name="Nierman W.C."/>
            <person name="Vollebregt A.W."/>
            <person name="Zhao Z."/>
            <person name="Wu L."/>
            <person name="Kumar M."/>
            <person name="Stam H."/>
            <person name="van den Berg M.A."/>
            <person name="Pel H.J."/>
        </authorList>
    </citation>
    <scope>NUCLEOTIDE SEQUENCE [LARGE SCALE GENOMIC DNA]</scope>
    <source>
        <strain evidence="7 8">CBS 393.64</strain>
    </source>
</reference>
<dbReference type="UniPathway" id="UPA00232"/>
<dbReference type="AlphaFoldDB" id="A0A0F4YRM2"/>
<dbReference type="EC" id="2.1.1.-" evidence="5"/>
<dbReference type="Proteomes" id="UP000053958">
    <property type="component" value="Unassembled WGS sequence"/>
</dbReference>
<accession>A0A0F4YRM2</accession>
<dbReference type="SUPFAM" id="SSF53335">
    <property type="entry name" value="S-adenosyl-L-methionine-dependent methyltransferases"/>
    <property type="match status" value="1"/>
</dbReference>
<dbReference type="HAMAP" id="MF_00472">
    <property type="entry name" value="UbiG"/>
    <property type="match status" value="1"/>
</dbReference>
<dbReference type="GeneID" id="25317573"/>
<feature type="compositionally biased region" description="Polar residues" evidence="6">
    <location>
        <begin position="94"/>
        <end position="103"/>
    </location>
</feature>
<organism evidence="7 8">
    <name type="scientific">Rasamsonia emersonii (strain ATCC 16479 / CBS 393.64 / IMI 116815)</name>
    <dbReference type="NCBI Taxonomy" id="1408163"/>
    <lineage>
        <taxon>Eukaryota</taxon>
        <taxon>Fungi</taxon>
        <taxon>Dikarya</taxon>
        <taxon>Ascomycota</taxon>
        <taxon>Pezizomycotina</taxon>
        <taxon>Eurotiomycetes</taxon>
        <taxon>Eurotiomycetidae</taxon>
        <taxon>Eurotiales</taxon>
        <taxon>Trichocomaceae</taxon>
        <taxon>Rasamsonia</taxon>
    </lineage>
</organism>
<feature type="binding site" evidence="5">
    <location>
        <position position="149"/>
    </location>
    <ligand>
        <name>S-adenosyl-L-methionine</name>
        <dbReference type="ChEBI" id="CHEBI:59789"/>
    </ligand>
</feature>
<dbReference type="EC" id="2.1.1.114" evidence="5"/>
<protein>
    <recommendedName>
        <fullName evidence="5">Ubiquinone biosynthesis O-methyltransferase, mitochondrial</fullName>
    </recommendedName>
    <alternativeName>
        <fullName evidence="5">3-demethylubiquinol 3-O-methyltransferase</fullName>
        <ecNumber evidence="5">2.1.1.64</ecNumber>
    </alternativeName>
    <alternativeName>
        <fullName evidence="5">3-demethylubiquinone 3-O-methyltransferase</fullName>
        <ecNumber evidence="5">2.1.1.-</ecNumber>
    </alternativeName>
    <alternativeName>
        <fullName evidence="5">Polyprenyldihydroxybenzoate methyltransferase</fullName>
        <ecNumber evidence="5">2.1.1.114</ecNumber>
    </alternativeName>
</protein>
<comment type="cofactor">
    <cofactor evidence="5">
        <name>Mg(2+)</name>
        <dbReference type="ChEBI" id="CHEBI:18420"/>
    </cofactor>
</comment>
<dbReference type="PANTHER" id="PTHR43464:SF19">
    <property type="entry name" value="UBIQUINONE BIOSYNTHESIS O-METHYLTRANSFERASE, MITOCHONDRIAL"/>
    <property type="match status" value="1"/>
</dbReference>
<keyword evidence="1 5" id="KW-0489">Methyltransferase</keyword>
<dbReference type="OrthoDB" id="3265906at2759"/>
<keyword evidence="4 5" id="KW-0949">S-adenosyl-L-methionine</keyword>
<name>A0A0F4YRM2_RASE3</name>
<dbReference type="GO" id="GO:0046872">
    <property type="term" value="F:metal ion binding"/>
    <property type="evidence" value="ECO:0007669"/>
    <property type="project" value="UniProtKB-KW"/>
</dbReference>
<dbReference type="EC" id="2.1.1.64" evidence="5"/>
<comment type="similarity">
    <text evidence="5">Belongs to the class I-like SAM-binding methyltransferase superfamily. UbiG/COQ3 family.</text>
</comment>
<feature type="binding site" evidence="5">
    <location>
        <position position="218"/>
    </location>
    <ligand>
        <name>S-adenosyl-L-methionine</name>
        <dbReference type="ChEBI" id="CHEBI:59789"/>
    </ligand>
</feature>
<dbReference type="CDD" id="cd02440">
    <property type="entry name" value="AdoMet_MTases"/>
    <property type="match status" value="1"/>
</dbReference>
<dbReference type="InterPro" id="IPR010233">
    <property type="entry name" value="UbiG_MeTrfase"/>
</dbReference>
<comment type="catalytic activity">
    <reaction evidence="5">
        <text>a 3,4-dihydroxy-5-(all-trans-polyprenyl)benzoate + S-adenosyl-L-methionine = a 4-hydroxy-3-methoxy-5-(all-trans-polyprenyl)benzoate + S-adenosyl-L-homocysteine + H(+)</text>
        <dbReference type="Rhea" id="RHEA:44452"/>
        <dbReference type="Rhea" id="RHEA-COMP:10930"/>
        <dbReference type="Rhea" id="RHEA-COMP:10931"/>
        <dbReference type="ChEBI" id="CHEBI:15378"/>
        <dbReference type="ChEBI" id="CHEBI:57856"/>
        <dbReference type="ChEBI" id="CHEBI:59789"/>
        <dbReference type="ChEBI" id="CHEBI:64694"/>
        <dbReference type="ChEBI" id="CHEBI:84443"/>
        <dbReference type="EC" id="2.1.1.114"/>
    </reaction>
</comment>
<feature type="binding site" evidence="5">
    <location>
        <position position="73"/>
    </location>
    <ligand>
        <name>S-adenosyl-L-methionine</name>
        <dbReference type="ChEBI" id="CHEBI:59789"/>
    </ligand>
</feature>
<evidence type="ECO:0000256" key="5">
    <source>
        <dbReference type="HAMAP-Rule" id="MF_03190"/>
    </source>
</evidence>
<keyword evidence="2 5" id="KW-0808">Transferase</keyword>
<proteinExistence type="inferred from homology"/>
<comment type="subcellular location">
    <subcellularLocation>
        <location evidence="5">Mitochondrion inner membrane</location>
        <topology evidence="5">Peripheral membrane protein</topology>
        <orientation evidence="5">Matrix side</orientation>
    </subcellularLocation>
</comment>
<comment type="catalytic activity">
    <reaction evidence="5">
        <text>a 3-demethylubiquinol + S-adenosyl-L-methionine = a ubiquinol + S-adenosyl-L-homocysteine + H(+)</text>
        <dbReference type="Rhea" id="RHEA:44380"/>
        <dbReference type="Rhea" id="RHEA-COMP:9566"/>
        <dbReference type="Rhea" id="RHEA-COMP:10914"/>
        <dbReference type="ChEBI" id="CHEBI:15378"/>
        <dbReference type="ChEBI" id="CHEBI:17976"/>
        <dbReference type="ChEBI" id="CHEBI:57856"/>
        <dbReference type="ChEBI" id="CHEBI:59789"/>
        <dbReference type="ChEBI" id="CHEBI:84422"/>
        <dbReference type="EC" id="2.1.1.64"/>
    </reaction>
</comment>
<feature type="binding site" evidence="5">
    <location>
        <position position="222"/>
    </location>
    <ligand>
        <name>Mg(2+)</name>
        <dbReference type="ChEBI" id="CHEBI:18420"/>
    </ligand>
</feature>
<dbReference type="GO" id="GO:0031314">
    <property type="term" value="C:extrinsic component of mitochondrial inner membrane"/>
    <property type="evidence" value="ECO:0007669"/>
    <property type="project" value="UniProtKB-UniRule"/>
</dbReference>
<feature type="binding site" evidence="5">
    <location>
        <position position="113"/>
    </location>
    <ligand>
        <name>S-adenosyl-L-methionine</name>
        <dbReference type="ChEBI" id="CHEBI:59789"/>
    </ligand>
</feature>
<dbReference type="PANTHER" id="PTHR43464">
    <property type="entry name" value="METHYLTRANSFERASE"/>
    <property type="match status" value="1"/>
</dbReference>
<feature type="compositionally biased region" description="Polar residues" evidence="6">
    <location>
        <begin position="184"/>
        <end position="195"/>
    </location>
</feature>
<dbReference type="GO" id="GO:0032259">
    <property type="term" value="P:methylation"/>
    <property type="evidence" value="ECO:0007669"/>
    <property type="project" value="UniProtKB-KW"/>
</dbReference>
<comment type="subunit">
    <text evidence="5">Component of a multi-subunit COQ enzyme complex, composed of at least COQ3, COQ4, COQ5, COQ6, COQ7 and COQ9.</text>
</comment>
<feature type="binding site" evidence="5">
    <location>
        <position position="219"/>
    </location>
    <ligand>
        <name>Mg(2+)</name>
        <dbReference type="ChEBI" id="CHEBI:18420"/>
    </ligand>
</feature>
<sequence>MANPSCLRAAARNLSSSLFRNSTSRSARFVRHHSSSPASSVSADELSHFSGLASSWWDPMGPSRVLHLMNPLRHDFIAECLAESSPAPPRQLSPEKQNGSEASSEGLRYLDVGCGGGIFAESLARTIPLSRSSSSSVSPTNAASILAIDPSSTLIKIARDHARMDPAIFEHMRSGRFRYENTTVEALSEQSTEDTSSASSSSSPAAAADRTFDVITLFEVIEHVDPKTSPLTFLKHCLRLLRPGGWLIGSTIARTVPSYVVNKVVAEAPWPIGVVPRGTHEWSKFVNADELRGWVEEALMRAKDGTARRAGSEALQGMKWKCAGVVYIPGWGWKMVKGGEDWGNYFWALIHGSCARADNSLEKNVVVTIEACIRYIAIGP</sequence>
<dbReference type="Gene3D" id="3.40.50.150">
    <property type="entry name" value="Vaccinia Virus protein VP39"/>
    <property type="match status" value="1"/>
</dbReference>
<keyword evidence="5" id="KW-0496">Mitochondrion</keyword>
<dbReference type="STRING" id="1408163.A0A0F4YRM2"/>
<evidence type="ECO:0000256" key="2">
    <source>
        <dbReference type="ARBA" id="ARBA00022679"/>
    </source>
</evidence>
<comment type="function">
    <text evidence="5">O-methyltransferase required for two non-consecutive steps during ubiquinone biosynthesis. Catalyzes the 2 O-methylation of 3,4-dihydroxy-5-(all-trans-polyprenyl)benzoic acid into 4-hydroxy-3-methoxy-5-(all-trans-polyprenyl)benzoic acid. Also catalyzes the last step of ubiquinone biosynthesis by mediating methylation of 3-demethylubiquinone into ubiquinone. Also able to mediate the methylation of 3-demethylubiquinol into ubiquinol.</text>
</comment>
<keyword evidence="3 5" id="KW-0831">Ubiquinone biosynthesis</keyword>
<keyword evidence="5" id="KW-0472">Membrane</keyword>
<dbReference type="InterPro" id="IPR029063">
    <property type="entry name" value="SAM-dependent_MTases_sf"/>
</dbReference>
<comment type="catalytic activity">
    <reaction evidence="5">
        <text>a 3-demethylubiquinone + S-adenosyl-L-methionine = a ubiquinone + S-adenosyl-L-homocysteine</text>
        <dbReference type="Rhea" id="RHEA:81215"/>
        <dbReference type="Rhea" id="RHEA-COMP:9565"/>
        <dbReference type="Rhea" id="RHEA-COMP:19654"/>
        <dbReference type="ChEBI" id="CHEBI:16389"/>
        <dbReference type="ChEBI" id="CHEBI:57856"/>
        <dbReference type="ChEBI" id="CHEBI:59789"/>
        <dbReference type="ChEBI" id="CHEBI:231825"/>
    </reaction>
</comment>
<comment type="caution">
    <text evidence="7">The sequence shown here is derived from an EMBL/GenBank/DDBJ whole genome shotgun (WGS) entry which is preliminary data.</text>
</comment>
<keyword evidence="5" id="KW-0479">Metal-binding</keyword>
<comment type="pathway">
    <text evidence="5">Cofactor biosynthesis; ubiquinone biosynthesis.</text>
</comment>
<keyword evidence="5" id="KW-0999">Mitochondrion inner membrane</keyword>
<evidence type="ECO:0000256" key="3">
    <source>
        <dbReference type="ARBA" id="ARBA00022688"/>
    </source>
</evidence>
<feature type="binding site" evidence="5">
    <location>
        <position position="223"/>
    </location>
    <ligand>
        <name>Mg(2+)</name>
        <dbReference type="ChEBI" id="CHEBI:18420"/>
    </ligand>
</feature>
<dbReference type="GO" id="GO:0120537">
    <property type="term" value="F:3-demethylubiquinone 3-O-methyltransferase activity"/>
    <property type="evidence" value="ECO:0007669"/>
    <property type="project" value="RHEA"/>
</dbReference>
<dbReference type="GO" id="GO:0061542">
    <property type="term" value="F:3-demethylubiquinol 3-O-methyltransferase activity"/>
    <property type="evidence" value="ECO:0007669"/>
    <property type="project" value="UniProtKB-UniRule"/>
</dbReference>
<dbReference type="GO" id="GO:0010420">
    <property type="term" value="F:polyprenyldihydroxybenzoate methyltransferase activity"/>
    <property type="evidence" value="ECO:0007669"/>
    <property type="project" value="UniProtKB-UniRule"/>
</dbReference>
<gene>
    <name evidence="5" type="primary">COQ3</name>
    <name evidence="7" type="ORF">T310_5228</name>
</gene>
<dbReference type="Pfam" id="PF13489">
    <property type="entry name" value="Methyltransf_23"/>
    <property type="match status" value="1"/>
</dbReference>
<feature type="region of interest" description="Disordered" evidence="6">
    <location>
        <begin position="85"/>
        <end position="104"/>
    </location>
</feature>
<evidence type="ECO:0000313" key="7">
    <source>
        <dbReference type="EMBL" id="KKA20730.1"/>
    </source>
</evidence>
<keyword evidence="8" id="KW-1185">Reference proteome</keyword>
<keyword evidence="7" id="KW-0830">Ubiquinone</keyword>
<evidence type="ECO:0000256" key="1">
    <source>
        <dbReference type="ARBA" id="ARBA00022603"/>
    </source>
</evidence>
<dbReference type="NCBIfam" id="TIGR01983">
    <property type="entry name" value="UbiG"/>
    <property type="match status" value="1"/>
</dbReference>
<keyword evidence="5" id="KW-0460">Magnesium</keyword>
<dbReference type="RefSeq" id="XP_013327342.1">
    <property type="nucleotide sequence ID" value="XM_013471888.1"/>
</dbReference>
<evidence type="ECO:0000256" key="4">
    <source>
        <dbReference type="ARBA" id="ARBA00022691"/>
    </source>
</evidence>
<evidence type="ECO:0000256" key="6">
    <source>
        <dbReference type="SAM" id="MobiDB-lite"/>
    </source>
</evidence>
<evidence type="ECO:0000313" key="8">
    <source>
        <dbReference type="Proteomes" id="UP000053958"/>
    </source>
</evidence>
<dbReference type="EMBL" id="LASV01000236">
    <property type="protein sequence ID" value="KKA20730.1"/>
    <property type="molecule type" value="Genomic_DNA"/>
</dbReference>
<feature type="region of interest" description="Disordered" evidence="6">
    <location>
        <begin position="184"/>
        <end position="204"/>
    </location>
</feature>